<dbReference type="InterPro" id="IPR038136">
    <property type="entry name" value="CofD-like_dom_sf"/>
</dbReference>
<evidence type="ECO:0000313" key="5">
    <source>
        <dbReference type="Proteomes" id="UP000076794"/>
    </source>
</evidence>
<evidence type="ECO:0000256" key="3">
    <source>
        <dbReference type="SAM" id="MobiDB-lite"/>
    </source>
</evidence>
<dbReference type="PANTHER" id="PTHR30135:SF3">
    <property type="entry name" value="GLUCONEOGENESIS FACTOR-RELATED"/>
    <property type="match status" value="1"/>
</dbReference>
<dbReference type="HAMAP" id="MF_00973">
    <property type="entry name" value="Gluconeogen_factor"/>
    <property type="match status" value="1"/>
</dbReference>
<dbReference type="Pfam" id="PF01933">
    <property type="entry name" value="CofD"/>
    <property type="match status" value="1"/>
</dbReference>
<feature type="compositionally biased region" description="Low complexity" evidence="3">
    <location>
        <begin position="8"/>
        <end position="19"/>
    </location>
</feature>
<dbReference type="Proteomes" id="UP000076794">
    <property type="component" value="Chromosome"/>
</dbReference>
<dbReference type="KEGG" id="ido:I598_0732"/>
<evidence type="ECO:0000256" key="1">
    <source>
        <dbReference type="ARBA" id="ARBA00022490"/>
    </source>
</evidence>
<dbReference type="InterPro" id="IPR010119">
    <property type="entry name" value="Gluconeogen_factor"/>
</dbReference>
<dbReference type="RefSeq" id="WP_068201358.1">
    <property type="nucleotide sequence ID" value="NZ_CP014209.1"/>
</dbReference>
<keyword evidence="1 2" id="KW-0963">Cytoplasm</keyword>
<feature type="region of interest" description="Disordered" evidence="3">
    <location>
        <begin position="1"/>
        <end position="22"/>
    </location>
</feature>
<dbReference type="CDD" id="cd07187">
    <property type="entry name" value="YvcK_like"/>
    <property type="match status" value="1"/>
</dbReference>
<accession>A0A168EPL7</accession>
<comment type="function">
    <text evidence="2">Required for morphogenesis under gluconeogenic growth conditions.</text>
</comment>
<dbReference type="PANTHER" id="PTHR30135">
    <property type="entry name" value="UNCHARACTERIZED PROTEIN YVCK-RELATED"/>
    <property type="match status" value="1"/>
</dbReference>
<dbReference type="EMBL" id="CP014209">
    <property type="protein sequence ID" value="ANC30309.1"/>
    <property type="molecule type" value="Genomic_DNA"/>
</dbReference>
<keyword evidence="5" id="KW-1185">Reference proteome</keyword>
<dbReference type="Gene3D" id="3.40.50.10680">
    <property type="entry name" value="CofD-like domains"/>
    <property type="match status" value="1"/>
</dbReference>
<sequence>MTLSTHDGAGARSGAPRGSDPSVVALGGGHGLSASLSALRLLSDRIAAVVTVADDGGSSGRLRDELDVLPPGDLRMALAALCDDSEWGRTWSELLQHRFTSGGDLDGHAVGNLLIVALWERLGDTVQGLDWVGRLLGARGRVLPMASVPLVVEADVAHDDGGRSTVVGQSRVAVTDGRIEQLRLVPADPPACPEAVRAVLDADWVVMGPGSWYSSVLVHLLVPGLAAALEATTARRCVTLNLSAERGETHGLTHAEHLEALRKHAPGLRIDVVLADPSGVDDPAALAEAAAALGARLVLRPVRQRDGSARHDPLLLAAAFRDVFEGTSDVPC</sequence>
<evidence type="ECO:0000313" key="4">
    <source>
        <dbReference type="EMBL" id="ANC30309.1"/>
    </source>
</evidence>
<dbReference type="InterPro" id="IPR002882">
    <property type="entry name" value="CofD"/>
</dbReference>
<dbReference type="NCBIfam" id="TIGR01826">
    <property type="entry name" value="CofD_related"/>
    <property type="match status" value="1"/>
</dbReference>
<organism evidence="4 5">
    <name type="scientific">Isoptericola dokdonensis DS-3</name>
    <dbReference type="NCBI Taxonomy" id="1300344"/>
    <lineage>
        <taxon>Bacteria</taxon>
        <taxon>Bacillati</taxon>
        <taxon>Actinomycetota</taxon>
        <taxon>Actinomycetes</taxon>
        <taxon>Micrococcales</taxon>
        <taxon>Promicromonosporaceae</taxon>
        <taxon>Isoptericola</taxon>
    </lineage>
</organism>
<reference evidence="4 5" key="1">
    <citation type="submission" date="2016-01" db="EMBL/GenBank/DDBJ databases">
        <title>Complete genome sequence of a soil Actinobacterium, Isoptericola dokdonensis DS-3.</title>
        <authorList>
            <person name="Kwon S.-K."/>
            <person name="Kim J.F."/>
        </authorList>
    </citation>
    <scope>NUCLEOTIDE SEQUENCE [LARGE SCALE GENOMIC DNA]</scope>
    <source>
        <strain evidence="4 5">DS-3</strain>
    </source>
</reference>
<dbReference type="OrthoDB" id="9783842at2"/>
<evidence type="ECO:0000256" key="2">
    <source>
        <dbReference type="HAMAP-Rule" id="MF_00973"/>
    </source>
</evidence>
<gene>
    <name evidence="4" type="ORF">I598_0732</name>
</gene>
<proteinExistence type="inferred from homology"/>
<protein>
    <recommendedName>
        <fullName evidence="2">Putative gluconeogenesis factor</fullName>
    </recommendedName>
</protein>
<comment type="subcellular location">
    <subcellularLocation>
        <location evidence="2">Cytoplasm</location>
    </subcellularLocation>
</comment>
<dbReference type="SUPFAM" id="SSF142338">
    <property type="entry name" value="CofD-like"/>
    <property type="match status" value="1"/>
</dbReference>
<name>A0A168EPL7_9MICO</name>
<dbReference type="GO" id="GO:0005737">
    <property type="term" value="C:cytoplasm"/>
    <property type="evidence" value="ECO:0007669"/>
    <property type="project" value="UniProtKB-SubCell"/>
</dbReference>
<dbReference type="GO" id="GO:0043743">
    <property type="term" value="F:LPPG:FO 2-phospho-L-lactate transferase activity"/>
    <property type="evidence" value="ECO:0007669"/>
    <property type="project" value="InterPro"/>
</dbReference>
<dbReference type="STRING" id="1300344.I598_0732"/>
<dbReference type="GO" id="GO:0008360">
    <property type="term" value="P:regulation of cell shape"/>
    <property type="evidence" value="ECO:0007669"/>
    <property type="project" value="UniProtKB-UniRule"/>
</dbReference>
<dbReference type="PATRIC" id="fig|1300344.3.peg.736"/>
<comment type="similarity">
    <text evidence="2">Belongs to the gluconeogenesis factor family.</text>
</comment>
<dbReference type="AlphaFoldDB" id="A0A168EPL7"/>